<evidence type="ECO:0000313" key="2">
    <source>
        <dbReference type="Proteomes" id="UP000828390"/>
    </source>
</evidence>
<reference evidence="1" key="1">
    <citation type="journal article" date="2019" name="bioRxiv">
        <title>The Genome of the Zebra Mussel, Dreissena polymorpha: A Resource for Invasive Species Research.</title>
        <authorList>
            <person name="McCartney M.A."/>
            <person name="Auch B."/>
            <person name="Kono T."/>
            <person name="Mallez S."/>
            <person name="Zhang Y."/>
            <person name="Obille A."/>
            <person name="Becker A."/>
            <person name="Abrahante J.E."/>
            <person name="Garbe J."/>
            <person name="Badalamenti J.P."/>
            <person name="Herman A."/>
            <person name="Mangelson H."/>
            <person name="Liachko I."/>
            <person name="Sullivan S."/>
            <person name="Sone E.D."/>
            <person name="Koren S."/>
            <person name="Silverstein K.A.T."/>
            <person name="Beckman K.B."/>
            <person name="Gohl D.M."/>
        </authorList>
    </citation>
    <scope>NUCLEOTIDE SEQUENCE</scope>
    <source>
        <strain evidence="1">Duluth1</strain>
        <tissue evidence="1">Whole animal</tissue>
    </source>
</reference>
<sequence>MYYAQFSQNATYIYSSESAIGFGLVKGDLVRFDLPFEEFGEADVYRGIVMRNGKHGNIPRDVIYVLPTTEEPPANVMVSKHNIIVS</sequence>
<organism evidence="1 2">
    <name type="scientific">Dreissena polymorpha</name>
    <name type="common">Zebra mussel</name>
    <name type="synonym">Mytilus polymorpha</name>
    <dbReference type="NCBI Taxonomy" id="45954"/>
    <lineage>
        <taxon>Eukaryota</taxon>
        <taxon>Metazoa</taxon>
        <taxon>Spiralia</taxon>
        <taxon>Lophotrochozoa</taxon>
        <taxon>Mollusca</taxon>
        <taxon>Bivalvia</taxon>
        <taxon>Autobranchia</taxon>
        <taxon>Heteroconchia</taxon>
        <taxon>Euheterodonta</taxon>
        <taxon>Imparidentia</taxon>
        <taxon>Neoheterodontei</taxon>
        <taxon>Myida</taxon>
        <taxon>Dreissenoidea</taxon>
        <taxon>Dreissenidae</taxon>
        <taxon>Dreissena</taxon>
    </lineage>
</organism>
<comment type="caution">
    <text evidence="1">The sequence shown here is derived from an EMBL/GenBank/DDBJ whole genome shotgun (WGS) entry which is preliminary data.</text>
</comment>
<reference evidence="1" key="2">
    <citation type="submission" date="2020-11" db="EMBL/GenBank/DDBJ databases">
        <authorList>
            <person name="McCartney M.A."/>
            <person name="Auch B."/>
            <person name="Kono T."/>
            <person name="Mallez S."/>
            <person name="Becker A."/>
            <person name="Gohl D.M."/>
            <person name="Silverstein K.A.T."/>
            <person name="Koren S."/>
            <person name="Bechman K.B."/>
            <person name="Herman A."/>
            <person name="Abrahante J.E."/>
            <person name="Garbe J."/>
        </authorList>
    </citation>
    <scope>NUCLEOTIDE SEQUENCE</scope>
    <source>
        <strain evidence="1">Duluth1</strain>
        <tissue evidence="1">Whole animal</tissue>
    </source>
</reference>
<proteinExistence type="predicted"/>
<dbReference type="EMBL" id="JAIWYP010000006">
    <property type="protein sequence ID" value="KAH3804144.1"/>
    <property type="molecule type" value="Genomic_DNA"/>
</dbReference>
<protein>
    <submittedName>
        <fullName evidence="1">Uncharacterized protein</fullName>
    </submittedName>
</protein>
<accession>A0A9D4FRJ5</accession>
<evidence type="ECO:0000313" key="1">
    <source>
        <dbReference type="EMBL" id="KAH3804144.1"/>
    </source>
</evidence>
<dbReference type="Proteomes" id="UP000828390">
    <property type="component" value="Unassembled WGS sequence"/>
</dbReference>
<gene>
    <name evidence="1" type="ORF">DPMN_132426</name>
</gene>
<name>A0A9D4FRJ5_DREPO</name>
<dbReference type="Gene3D" id="2.30.30.40">
    <property type="entry name" value="SH3 Domains"/>
    <property type="match status" value="1"/>
</dbReference>
<keyword evidence="2" id="KW-1185">Reference proteome</keyword>
<dbReference type="AlphaFoldDB" id="A0A9D4FRJ5"/>